<dbReference type="Proteomes" id="UP001175353">
    <property type="component" value="Unassembled WGS sequence"/>
</dbReference>
<feature type="domain" description="Rhodopsin" evidence="3">
    <location>
        <begin position="220"/>
        <end position="341"/>
    </location>
</feature>
<gene>
    <name evidence="4" type="ORF">LTR82_002853</name>
    <name evidence="5" type="ORF">LTR91_009362</name>
</gene>
<keyword evidence="6" id="KW-1185">Reference proteome</keyword>
<protein>
    <recommendedName>
        <fullName evidence="3">Rhodopsin domain-containing protein</fullName>
    </recommendedName>
</protein>
<dbReference type="Pfam" id="PF20684">
    <property type="entry name" value="Fung_rhodopsin"/>
    <property type="match status" value="1"/>
</dbReference>
<dbReference type="AlphaFoldDB" id="A0AAN6KL97"/>
<evidence type="ECO:0000256" key="1">
    <source>
        <dbReference type="SAM" id="MobiDB-lite"/>
    </source>
</evidence>
<dbReference type="PANTHER" id="PTHR39614:SF2">
    <property type="entry name" value="INTEGRAL MEMBRANE PROTEIN"/>
    <property type="match status" value="1"/>
</dbReference>
<evidence type="ECO:0000313" key="4">
    <source>
        <dbReference type="EMBL" id="KAK0326108.1"/>
    </source>
</evidence>
<evidence type="ECO:0000256" key="2">
    <source>
        <dbReference type="SAM" id="Phobius"/>
    </source>
</evidence>
<reference evidence="5" key="2">
    <citation type="submission" date="2023-06" db="EMBL/GenBank/DDBJ databases">
        <title>Black Yeasts Isolated from many extreme environments.</title>
        <authorList>
            <person name="Coleine C."/>
            <person name="Stajich J.E."/>
            <person name="Selbmann L."/>
        </authorList>
    </citation>
    <scope>NUCLEOTIDE SEQUENCE</scope>
    <source>
        <strain evidence="5">CCFEE 5200</strain>
    </source>
</reference>
<dbReference type="EMBL" id="JASUXU010000005">
    <property type="protein sequence ID" value="KAK0326108.1"/>
    <property type="molecule type" value="Genomic_DNA"/>
</dbReference>
<dbReference type="Proteomes" id="UP001168146">
    <property type="component" value="Unassembled WGS sequence"/>
</dbReference>
<proteinExistence type="predicted"/>
<feature type="transmembrane region" description="Helical" evidence="2">
    <location>
        <begin position="25"/>
        <end position="48"/>
    </location>
</feature>
<evidence type="ECO:0000313" key="6">
    <source>
        <dbReference type="Proteomes" id="UP001175353"/>
    </source>
</evidence>
<reference evidence="4" key="1">
    <citation type="submission" date="2021-12" db="EMBL/GenBank/DDBJ databases">
        <title>Black yeast isolated from Biological Soil Crust.</title>
        <authorList>
            <person name="Kurbessoian T."/>
        </authorList>
    </citation>
    <scope>NUCLEOTIDE SEQUENCE</scope>
    <source>
        <strain evidence="4">CCFEE 5208</strain>
    </source>
</reference>
<feature type="transmembrane region" description="Helical" evidence="2">
    <location>
        <begin position="225"/>
        <end position="244"/>
    </location>
</feature>
<dbReference type="PANTHER" id="PTHR39614">
    <property type="entry name" value="INTEGRAL MEMBRANE PROTEIN"/>
    <property type="match status" value="1"/>
</dbReference>
<keyword evidence="2" id="KW-0812">Transmembrane</keyword>
<feature type="region of interest" description="Disordered" evidence="1">
    <location>
        <begin position="373"/>
        <end position="400"/>
    </location>
</feature>
<organism evidence="5 6">
    <name type="scientific">Friedmanniomyces endolithicus</name>
    <dbReference type="NCBI Taxonomy" id="329885"/>
    <lineage>
        <taxon>Eukaryota</taxon>
        <taxon>Fungi</taxon>
        <taxon>Dikarya</taxon>
        <taxon>Ascomycota</taxon>
        <taxon>Pezizomycotina</taxon>
        <taxon>Dothideomycetes</taxon>
        <taxon>Dothideomycetidae</taxon>
        <taxon>Mycosphaerellales</taxon>
        <taxon>Teratosphaeriaceae</taxon>
        <taxon>Friedmanniomyces</taxon>
    </lineage>
</organism>
<comment type="caution">
    <text evidence="5">The sequence shown here is derived from an EMBL/GenBank/DDBJ whole genome shotgun (WGS) entry which is preliminary data.</text>
</comment>
<evidence type="ECO:0000259" key="3">
    <source>
        <dbReference type="Pfam" id="PF20684"/>
    </source>
</evidence>
<accession>A0AAN6KL97</accession>
<keyword evidence="2" id="KW-0472">Membrane</keyword>
<sequence length="420" mass="45724">MSAAGLVPPGRYPPFATVTEDDHGAGIIIAVAMGIAFTSSVLVVRVFIRKFVNVGWQLDDTTLAIATVSPTADLTLALAPADPKHQGPLLDTVLYHTRSLRGWAWEVAQADPAPASRSGTATVLRKQPALLMRNRPLQDLHRVVPAPPDCSKYLCKAVHGGSVSSDLGIDGRFRACRRVAMRSIASLDHRGSEVLRLGQPCPLTNNSRRHAVLTKEQYMKWEIQAIVASITEIAIFAAPVWLVWQLQKNLKVKLEIVIWFGSRLLCVRLPPESQKAARILSTPANETCSVIIFTAARLRTFDQAGFATDPLLQGATYICLTQAELSYSIIAATIPAARTLVTDLITYYNSGGMGSAASTTGSRANTYQMRTLKSKSSARRESDHGYLGNAQNQRDNGDADSQELIIRKEAAFQIGREDGF</sequence>
<dbReference type="EMBL" id="JAUJLE010000076">
    <property type="protein sequence ID" value="KAK0989209.1"/>
    <property type="molecule type" value="Genomic_DNA"/>
</dbReference>
<name>A0AAN6KL97_9PEZI</name>
<dbReference type="InterPro" id="IPR049326">
    <property type="entry name" value="Rhodopsin_dom_fungi"/>
</dbReference>
<evidence type="ECO:0000313" key="5">
    <source>
        <dbReference type="EMBL" id="KAK0989209.1"/>
    </source>
</evidence>
<keyword evidence="2" id="KW-1133">Transmembrane helix</keyword>